<feature type="transmembrane region" description="Helical" evidence="5">
    <location>
        <begin position="52"/>
        <end position="71"/>
    </location>
</feature>
<dbReference type="Proteomes" id="UP000886723">
    <property type="component" value="Unassembled WGS sequence"/>
</dbReference>
<evidence type="ECO:0000256" key="5">
    <source>
        <dbReference type="SAM" id="Phobius"/>
    </source>
</evidence>
<keyword evidence="3 5" id="KW-1133">Transmembrane helix</keyword>
<dbReference type="InterPro" id="IPR004299">
    <property type="entry name" value="MBOAT_fam"/>
</dbReference>
<keyword evidence="2 5" id="KW-0812">Transmembrane</keyword>
<dbReference type="PANTHER" id="PTHR13285">
    <property type="entry name" value="ACYLTRANSFERASE"/>
    <property type="match status" value="1"/>
</dbReference>
<dbReference type="Pfam" id="PF03062">
    <property type="entry name" value="MBOAT"/>
    <property type="match status" value="1"/>
</dbReference>
<feature type="non-terminal residue" evidence="6">
    <location>
        <position position="251"/>
    </location>
</feature>
<comment type="subcellular location">
    <subcellularLocation>
        <location evidence="1">Membrane</location>
        <topology evidence="1">Multi-pass membrane protein</topology>
    </subcellularLocation>
</comment>
<dbReference type="PANTHER" id="PTHR13285:SF23">
    <property type="entry name" value="TEICHOIC ACID D-ALANYLTRANSFERASE"/>
    <property type="match status" value="1"/>
</dbReference>
<gene>
    <name evidence="6" type="ORF">IAA63_09005</name>
</gene>
<keyword evidence="4 5" id="KW-0472">Membrane</keyword>
<evidence type="ECO:0000256" key="4">
    <source>
        <dbReference type="ARBA" id="ARBA00023136"/>
    </source>
</evidence>
<dbReference type="AlphaFoldDB" id="A0A9D1T6V3"/>
<name>A0A9D1T6V3_9FIRM</name>
<feature type="transmembrane region" description="Helical" evidence="5">
    <location>
        <begin position="83"/>
        <end position="102"/>
    </location>
</feature>
<dbReference type="GO" id="GO:0016020">
    <property type="term" value="C:membrane"/>
    <property type="evidence" value="ECO:0007669"/>
    <property type="project" value="UniProtKB-SubCell"/>
</dbReference>
<feature type="transmembrane region" description="Helical" evidence="5">
    <location>
        <begin position="182"/>
        <end position="201"/>
    </location>
</feature>
<dbReference type="EMBL" id="DVON01000189">
    <property type="protein sequence ID" value="HIV13259.1"/>
    <property type="molecule type" value="Genomic_DNA"/>
</dbReference>
<organism evidence="6 7">
    <name type="scientific">Candidatus Pullilachnospira stercoravium</name>
    <dbReference type="NCBI Taxonomy" id="2840913"/>
    <lineage>
        <taxon>Bacteria</taxon>
        <taxon>Bacillati</taxon>
        <taxon>Bacillota</taxon>
        <taxon>Clostridia</taxon>
        <taxon>Lachnospirales</taxon>
        <taxon>Lachnospiraceae</taxon>
        <taxon>Lachnospiraceae incertae sedis</taxon>
        <taxon>Candidatus Pullilachnospira</taxon>
    </lineage>
</organism>
<evidence type="ECO:0000313" key="6">
    <source>
        <dbReference type="EMBL" id="HIV13259.1"/>
    </source>
</evidence>
<evidence type="ECO:0000256" key="3">
    <source>
        <dbReference type="ARBA" id="ARBA00022989"/>
    </source>
</evidence>
<sequence length="251" mass="28345">MNFFEGLPFFLCLIPILLTALALGIAQKPLRYYTLAVSLLMIGLVLKDSPRQLLYLMVFFFWEYGLIRVYLTLRRRLGRRGGLYGLVMAAALFPLAAGKVAGLWGSSFFGFLGISYLTFKVLQMIIEIYDGVITAAPFPEYSGFLLFFPSFSSGPIDRSRRFGEDWRRILSREEYLRLAGDGIWKICLGLVYKVVLAALFYRGMNLAAEGKEWYMAAAYAYAYGGYLFFDFAGYSLMAIGCGQFLGIETPE</sequence>
<feature type="transmembrane region" description="Helical" evidence="5">
    <location>
        <begin position="6"/>
        <end position="23"/>
    </location>
</feature>
<evidence type="ECO:0000256" key="1">
    <source>
        <dbReference type="ARBA" id="ARBA00004141"/>
    </source>
</evidence>
<dbReference type="InterPro" id="IPR051085">
    <property type="entry name" value="MB_O-acyltransferase"/>
</dbReference>
<reference evidence="6" key="2">
    <citation type="journal article" date="2021" name="PeerJ">
        <title>Extensive microbial diversity within the chicken gut microbiome revealed by metagenomics and culture.</title>
        <authorList>
            <person name="Gilroy R."/>
            <person name="Ravi A."/>
            <person name="Getino M."/>
            <person name="Pursley I."/>
            <person name="Horton D.L."/>
            <person name="Alikhan N.F."/>
            <person name="Baker D."/>
            <person name="Gharbi K."/>
            <person name="Hall N."/>
            <person name="Watson M."/>
            <person name="Adriaenssens E.M."/>
            <person name="Foster-Nyarko E."/>
            <person name="Jarju S."/>
            <person name="Secka A."/>
            <person name="Antonio M."/>
            <person name="Oren A."/>
            <person name="Chaudhuri R.R."/>
            <person name="La Ragione R."/>
            <person name="Hildebrand F."/>
            <person name="Pallen M.J."/>
        </authorList>
    </citation>
    <scope>NUCLEOTIDE SEQUENCE</scope>
    <source>
        <strain evidence="6">ChiBcec2-4451</strain>
    </source>
</reference>
<accession>A0A9D1T6V3</accession>
<dbReference type="GO" id="GO:0016746">
    <property type="term" value="F:acyltransferase activity"/>
    <property type="evidence" value="ECO:0007669"/>
    <property type="project" value="TreeGrafter"/>
</dbReference>
<reference evidence="6" key="1">
    <citation type="submission" date="2020-10" db="EMBL/GenBank/DDBJ databases">
        <authorList>
            <person name="Gilroy R."/>
        </authorList>
    </citation>
    <scope>NUCLEOTIDE SEQUENCE</scope>
    <source>
        <strain evidence="6">ChiBcec2-4451</strain>
    </source>
</reference>
<protein>
    <submittedName>
        <fullName evidence="6">D-alanyl-lipoteichoic acid biosynthesis protein DltB</fullName>
    </submittedName>
</protein>
<comment type="caution">
    <text evidence="6">The sequence shown here is derived from an EMBL/GenBank/DDBJ whole genome shotgun (WGS) entry which is preliminary data.</text>
</comment>
<evidence type="ECO:0000256" key="2">
    <source>
        <dbReference type="ARBA" id="ARBA00022692"/>
    </source>
</evidence>
<evidence type="ECO:0000313" key="7">
    <source>
        <dbReference type="Proteomes" id="UP000886723"/>
    </source>
</evidence>
<proteinExistence type="predicted"/>